<feature type="transmembrane region" description="Helical" evidence="1">
    <location>
        <begin position="90"/>
        <end position="107"/>
    </location>
</feature>
<gene>
    <name evidence="2" type="ORF">FC83_GL001506</name>
</gene>
<feature type="transmembrane region" description="Helical" evidence="1">
    <location>
        <begin position="113"/>
        <end position="133"/>
    </location>
</feature>
<dbReference type="PATRIC" id="fig|1423734.3.peg.1524"/>
<evidence type="ECO:0000313" key="2">
    <source>
        <dbReference type="EMBL" id="KRM30375.1"/>
    </source>
</evidence>
<evidence type="ECO:0000256" key="1">
    <source>
        <dbReference type="SAM" id="Phobius"/>
    </source>
</evidence>
<keyword evidence="1" id="KW-0472">Membrane</keyword>
<sequence length="228" mass="24654">MKVIDRQLTYLTVGQTLLMGMLDAYTFSHFDGAFASAQTGNLVVFGVALTQQGWRAAASHLPIFLGFLIGAILAQLIRQQAASLRPPTRLKLFTGLSIVLPLALLALQSGPKWLSLSLLGLFASYELTIFNQIGTTMVNNGIMTGNIKNFGNSIYTFLAHPSAATGFKVGHFAIGIGTFILGVILGCSWFNQSPQLILLGGAVMNVSFLIYLTLVNRQPVTLLKKDEF</sequence>
<dbReference type="Proteomes" id="UP000051236">
    <property type="component" value="Unassembled WGS sequence"/>
</dbReference>
<reference evidence="2 3" key="1">
    <citation type="journal article" date="2015" name="Genome Announc.">
        <title>Expanding the biotechnology potential of lactobacilli through comparative genomics of 213 strains and associated genera.</title>
        <authorList>
            <person name="Sun Z."/>
            <person name="Harris H.M."/>
            <person name="McCann A."/>
            <person name="Guo C."/>
            <person name="Argimon S."/>
            <person name="Zhang W."/>
            <person name="Yang X."/>
            <person name="Jeffery I.B."/>
            <person name="Cooney J.C."/>
            <person name="Kagawa T.F."/>
            <person name="Liu W."/>
            <person name="Song Y."/>
            <person name="Salvetti E."/>
            <person name="Wrobel A."/>
            <person name="Rasinkangas P."/>
            <person name="Parkhill J."/>
            <person name="Rea M.C."/>
            <person name="O'Sullivan O."/>
            <person name="Ritari J."/>
            <person name="Douillard F.P."/>
            <person name="Paul Ross R."/>
            <person name="Yang R."/>
            <person name="Briner A.E."/>
            <person name="Felis G.E."/>
            <person name="de Vos W.M."/>
            <person name="Barrangou R."/>
            <person name="Klaenhammer T.R."/>
            <person name="Caufield P.W."/>
            <person name="Cui Y."/>
            <person name="Zhang H."/>
            <person name="O'Toole P.W."/>
        </authorList>
    </citation>
    <scope>NUCLEOTIDE SEQUENCE [LARGE SCALE GENOMIC DNA]</scope>
    <source>
        <strain evidence="2 3">DSM 18527</strain>
    </source>
</reference>
<protein>
    <recommendedName>
        <fullName evidence="4">DUF1275 domain-containing protein</fullName>
    </recommendedName>
</protein>
<evidence type="ECO:0008006" key="4">
    <source>
        <dbReference type="Google" id="ProtNLM"/>
    </source>
</evidence>
<evidence type="ECO:0000313" key="3">
    <source>
        <dbReference type="Proteomes" id="UP000051236"/>
    </source>
</evidence>
<accession>A0A0R1XJN8</accession>
<dbReference type="Pfam" id="PF06912">
    <property type="entry name" value="DUF1275"/>
    <property type="match status" value="1"/>
</dbReference>
<name>A0A0R1XJN8_9LACO</name>
<feature type="transmembrane region" description="Helical" evidence="1">
    <location>
        <begin position="61"/>
        <end position="78"/>
    </location>
</feature>
<dbReference type="InterPro" id="IPR010699">
    <property type="entry name" value="DUF1275"/>
</dbReference>
<dbReference type="RefSeq" id="WP_057002965.1">
    <property type="nucleotide sequence ID" value="NZ_AZGA01000088.1"/>
</dbReference>
<organism evidence="2 3">
    <name type="scientific">Agrilactobacillus composti DSM 18527 = JCM 14202</name>
    <dbReference type="NCBI Taxonomy" id="1423734"/>
    <lineage>
        <taxon>Bacteria</taxon>
        <taxon>Bacillati</taxon>
        <taxon>Bacillota</taxon>
        <taxon>Bacilli</taxon>
        <taxon>Lactobacillales</taxon>
        <taxon>Lactobacillaceae</taxon>
        <taxon>Agrilactobacillus</taxon>
    </lineage>
</organism>
<feature type="transmembrane region" description="Helical" evidence="1">
    <location>
        <begin position="197"/>
        <end position="215"/>
    </location>
</feature>
<feature type="transmembrane region" description="Helical" evidence="1">
    <location>
        <begin position="172"/>
        <end position="191"/>
    </location>
</feature>
<dbReference type="AlphaFoldDB" id="A0A0R1XJN8"/>
<keyword evidence="1" id="KW-1133">Transmembrane helix</keyword>
<proteinExistence type="predicted"/>
<keyword evidence="1" id="KW-0812">Transmembrane</keyword>
<dbReference type="PANTHER" id="PTHR37314:SF4">
    <property type="entry name" value="UPF0700 TRANSMEMBRANE PROTEIN YOAK"/>
    <property type="match status" value="1"/>
</dbReference>
<keyword evidence="3" id="KW-1185">Reference proteome</keyword>
<dbReference type="STRING" id="1423734.FC83_GL001506"/>
<dbReference type="EMBL" id="AZGA01000088">
    <property type="protein sequence ID" value="KRM30375.1"/>
    <property type="molecule type" value="Genomic_DNA"/>
</dbReference>
<dbReference type="PANTHER" id="PTHR37314">
    <property type="entry name" value="SLR0142 PROTEIN"/>
    <property type="match status" value="1"/>
</dbReference>
<comment type="caution">
    <text evidence="2">The sequence shown here is derived from an EMBL/GenBank/DDBJ whole genome shotgun (WGS) entry which is preliminary data.</text>
</comment>